<dbReference type="WBParaSite" id="maker-uti_cns_0000046-snap-gene-3.10-mRNA-1">
    <property type="protein sequence ID" value="maker-uti_cns_0000046-snap-gene-3.10-mRNA-1"/>
    <property type="gene ID" value="maker-uti_cns_0000046-snap-gene-3.10"/>
</dbReference>
<keyword evidence="5" id="KW-1133">Transmembrane helix</keyword>
<keyword evidence="7 9" id="KW-1015">Disulfide bond</keyword>
<reference evidence="12" key="1">
    <citation type="submission" date="2016-11" db="UniProtKB">
        <authorList>
            <consortium name="WormBaseParasite"/>
        </authorList>
    </citation>
    <scope>IDENTIFICATION</scope>
</reference>
<organism evidence="11 12">
    <name type="scientific">Macrostomum lignano</name>
    <dbReference type="NCBI Taxonomy" id="282301"/>
    <lineage>
        <taxon>Eukaryota</taxon>
        <taxon>Metazoa</taxon>
        <taxon>Spiralia</taxon>
        <taxon>Lophotrochozoa</taxon>
        <taxon>Platyhelminthes</taxon>
        <taxon>Rhabditophora</taxon>
        <taxon>Macrostomorpha</taxon>
        <taxon>Macrostomida</taxon>
        <taxon>Macrostomidae</taxon>
        <taxon>Macrostomum</taxon>
    </lineage>
</organism>
<proteinExistence type="predicted"/>
<dbReference type="FunFam" id="3.10.250.10:FF:000016">
    <property type="entry name" value="Scavenger receptor cysteine-rich protein type 12"/>
    <property type="match status" value="1"/>
</dbReference>
<evidence type="ECO:0000259" key="10">
    <source>
        <dbReference type="PROSITE" id="PS50287"/>
    </source>
</evidence>
<dbReference type="PRINTS" id="PR00258">
    <property type="entry name" value="SPERACTRCPTR"/>
</dbReference>
<keyword evidence="8" id="KW-0325">Glycoprotein</keyword>
<comment type="subcellular location">
    <subcellularLocation>
        <location evidence="1">Membrane</location>
        <topology evidence="1">Single-pass membrane protein</topology>
    </subcellularLocation>
</comment>
<comment type="caution">
    <text evidence="9">Lacks conserved residue(s) required for the propagation of feature annotation.</text>
</comment>
<evidence type="ECO:0000256" key="9">
    <source>
        <dbReference type="PROSITE-ProRule" id="PRU00196"/>
    </source>
</evidence>
<evidence type="ECO:0000256" key="8">
    <source>
        <dbReference type="ARBA" id="ARBA00023180"/>
    </source>
</evidence>
<dbReference type="InterPro" id="IPR050912">
    <property type="entry name" value="LOX-like_protein"/>
</dbReference>
<feature type="domain" description="SRCR" evidence="10">
    <location>
        <begin position="193"/>
        <end position="318"/>
    </location>
</feature>
<accession>A0A1I8FV69</accession>
<evidence type="ECO:0000256" key="2">
    <source>
        <dbReference type="ARBA" id="ARBA00022692"/>
    </source>
</evidence>
<keyword evidence="11" id="KW-1185">Reference proteome</keyword>
<protein>
    <submittedName>
        <fullName evidence="12">SRCR domain-containing protein</fullName>
    </submittedName>
</protein>
<dbReference type="Gene3D" id="3.10.250.10">
    <property type="entry name" value="SRCR-like domain"/>
    <property type="match status" value="2"/>
</dbReference>
<dbReference type="SUPFAM" id="SSF56487">
    <property type="entry name" value="SRCR-like"/>
    <property type="match status" value="2"/>
</dbReference>
<evidence type="ECO:0000256" key="4">
    <source>
        <dbReference type="ARBA" id="ARBA00022737"/>
    </source>
</evidence>
<dbReference type="InterPro" id="IPR001190">
    <property type="entry name" value="SRCR"/>
</dbReference>
<dbReference type="InterPro" id="IPR001695">
    <property type="entry name" value="Lysyl_oxidase"/>
</dbReference>
<dbReference type="InterPro" id="IPR036772">
    <property type="entry name" value="SRCR-like_dom_sf"/>
</dbReference>
<dbReference type="AlphaFoldDB" id="A0A1I8FV69"/>
<sequence>MKALNAIQDMKVILLVILTTLCPCVLLLNANGLQRKESRDSIEMQIKLIDGHTSMEGTVMLRFRRLNNASQAWSLWGLLCDDGWSTASADVVCKQLGFGPALQYTVANKFQTDLRGRQILLDDVRCSGSEADLSQCRSRSPGQHNCEVGEAAGVRCSAAGRVVELNSWRRPENTENTLASSTKPSYQLKLVPLKAENGSSDSDNRTTSGIVLVVFNGSSSSLQAPADGLCADSYVTLREASVACRELGLGAARTVWKHPVAPEAAQITDSARILPALSVAGCRGGEARLSDCAQLIGPGHSNQTVCLEPTFTLAIECTADLPDLILDHRVLQLSAYVARVPMYYMNCALEENCAARTAFEVRNRSSHWPYALRTLLRFSTIVSNIGTSDYRPYNGSESWTWHTCHMHYHSMPYFAAYEIYQQRNGTHLALASGHKASFCLEDSSCRGGLQPKYQCSRDPWDTGNQGISVGCSDNYLHDLDCQWIDITDLPFGFYRFRVVLNPEFKSAEFNYDNNAVLCGLVFSPYQAQLRHCRIQHAIPHRMTLLTVVIFVCLATVEAYRYECLSDSSPDIIVGQYEIIRTRQPQNSCSGYANFCEYALFLSTDRYDHSSTVYILTASKEACLASKQYLVRAFENQDDEVSFQKIETKCRHLRSKDINNWRDHGFIFNSLTQCIDSLCLPLNRLTQWHEAQQRRCRYYLSSHNWNN</sequence>
<evidence type="ECO:0000256" key="6">
    <source>
        <dbReference type="ARBA" id="ARBA00023136"/>
    </source>
</evidence>
<dbReference type="PROSITE" id="PS50287">
    <property type="entry name" value="SRCR_2"/>
    <property type="match status" value="2"/>
</dbReference>
<name>A0A1I8FV69_9PLAT</name>
<keyword evidence="3" id="KW-0732">Signal</keyword>
<evidence type="ECO:0000256" key="3">
    <source>
        <dbReference type="ARBA" id="ARBA00022729"/>
    </source>
</evidence>
<dbReference type="PANTHER" id="PTHR45817:SF4">
    <property type="entry name" value="LYSYL OXIDASE-LIKE-RELATED"/>
    <property type="match status" value="1"/>
</dbReference>
<evidence type="ECO:0000313" key="11">
    <source>
        <dbReference type="Proteomes" id="UP000095280"/>
    </source>
</evidence>
<dbReference type="SMART" id="SM00202">
    <property type="entry name" value="SR"/>
    <property type="match status" value="2"/>
</dbReference>
<dbReference type="PRINTS" id="PR00074">
    <property type="entry name" value="LYSYLOXIDASE"/>
</dbReference>
<dbReference type="Pfam" id="PF00530">
    <property type="entry name" value="SRCR"/>
    <property type="match status" value="1"/>
</dbReference>
<feature type="disulfide bond" evidence="9">
    <location>
        <begin position="126"/>
        <end position="136"/>
    </location>
</feature>
<dbReference type="GO" id="GO:0016020">
    <property type="term" value="C:membrane"/>
    <property type="evidence" value="ECO:0007669"/>
    <property type="project" value="UniProtKB-SubCell"/>
</dbReference>
<dbReference type="Proteomes" id="UP000095280">
    <property type="component" value="Unplaced"/>
</dbReference>
<keyword evidence="2" id="KW-0812">Transmembrane</keyword>
<evidence type="ECO:0000256" key="5">
    <source>
        <dbReference type="ARBA" id="ARBA00022989"/>
    </source>
</evidence>
<dbReference type="GO" id="GO:0004720">
    <property type="term" value="F:protein-lysine 6-oxidase activity"/>
    <property type="evidence" value="ECO:0007669"/>
    <property type="project" value="TreeGrafter"/>
</dbReference>
<keyword evidence="4" id="KW-0677">Repeat</keyword>
<evidence type="ECO:0000256" key="1">
    <source>
        <dbReference type="ARBA" id="ARBA00004167"/>
    </source>
</evidence>
<dbReference type="PANTHER" id="PTHR45817">
    <property type="entry name" value="LYSYL OXIDASE-LIKE-RELATED"/>
    <property type="match status" value="1"/>
</dbReference>
<dbReference type="GO" id="GO:0005615">
    <property type="term" value="C:extracellular space"/>
    <property type="evidence" value="ECO:0007669"/>
    <property type="project" value="TreeGrafter"/>
</dbReference>
<feature type="domain" description="SRCR" evidence="10">
    <location>
        <begin position="46"/>
        <end position="157"/>
    </location>
</feature>
<keyword evidence="6" id="KW-0472">Membrane</keyword>
<feature type="disulfide bond" evidence="9">
    <location>
        <begin position="282"/>
        <end position="292"/>
    </location>
</feature>
<evidence type="ECO:0000313" key="12">
    <source>
        <dbReference type="WBParaSite" id="maker-uti_cns_0000046-snap-gene-3.10-mRNA-1"/>
    </source>
</evidence>
<dbReference type="GO" id="GO:0005507">
    <property type="term" value="F:copper ion binding"/>
    <property type="evidence" value="ECO:0007669"/>
    <property type="project" value="InterPro"/>
</dbReference>
<dbReference type="Pfam" id="PF01186">
    <property type="entry name" value="Lysyl_oxidase"/>
    <property type="match status" value="1"/>
</dbReference>
<evidence type="ECO:0000256" key="7">
    <source>
        <dbReference type="ARBA" id="ARBA00023157"/>
    </source>
</evidence>